<dbReference type="Proteomes" id="UP000280668">
    <property type="component" value="Unassembled WGS sequence"/>
</dbReference>
<dbReference type="Pfam" id="PF08386">
    <property type="entry name" value="Abhydrolase_4"/>
    <property type="match status" value="1"/>
</dbReference>
<keyword evidence="3 6" id="KW-0378">Hydrolase</keyword>
<evidence type="ECO:0000256" key="4">
    <source>
        <dbReference type="SAM" id="MobiDB-lite"/>
    </source>
</evidence>
<evidence type="ECO:0000259" key="5">
    <source>
        <dbReference type="Pfam" id="PF08386"/>
    </source>
</evidence>
<evidence type="ECO:0000313" key="7">
    <source>
        <dbReference type="Proteomes" id="UP000280668"/>
    </source>
</evidence>
<accession>A0A3N2BDB2</accession>
<dbReference type="PANTHER" id="PTHR43248:SF29">
    <property type="entry name" value="TRIPEPTIDYL AMINOPEPTIDASE"/>
    <property type="match status" value="1"/>
</dbReference>
<proteinExistence type="inferred from homology"/>
<name>A0A3N2BDB2_9MICO</name>
<dbReference type="InterPro" id="IPR013595">
    <property type="entry name" value="Pept_S33_TAP-like_C"/>
</dbReference>
<dbReference type="AlphaFoldDB" id="A0A3N2BDB2"/>
<evidence type="ECO:0000256" key="2">
    <source>
        <dbReference type="ARBA" id="ARBA00022729"/>
    </source>
</evidence>
<dbReference type="PANTHER" id="PTHR43248">
    <property type="entry name" value="2-SUCCINYL-6-HYDROXY-2,4-CYCLOHEXADIENE-1-CARBOXYLATE SYNTHASE"/>
    <property type="match status" value="1"/>
</dbReference>
<reference evidence="6 7" key="1">
    <citation type="submission" date="2018-11" db="EMBL/GenBank/DDBJ databases">
        <title>Sequencing the genomes of 1000 actinobacteria strains.</title>
        <authorList>
            <person name="Klenk H.-P."/>
        </authorList>
    </citation>
    <scope>NUCLEOTIDE SEQUENCE [LARGE SCALE GENOMIC DNA]</scope>
    <source>
        <strain evidence="6 7">DSM 11294</strain>
    </source>
</reference>
<comment type="caution">
    <text evidence="6">The sequence shown here is derived from an EMBL/GenBank/DDBJ whole genome shotgun (WGS) entry which is preliminary data.</text>
</comment>
<dbReference type="Gene3D" id="3.40.50.1820">
    <property type="entry name" value="alpha/beta hydrolase"/>
    <property type="match status" value="1"/>
</dbReference>
<dbReference type="SUPFAM" id="SSF53474">
    <property type="entry name" value="alpha/beta-Hydrolases"/>
    <property type="match status" value="1"/>
</dbReference>
<keyword evidence="2" id="KW-0732">Signal</keyword>
<organism evidence="6 7">
    <name type="scientific">Bogoriella caseilytica</name>
    <dbReference type="NCBI Taxonomy" id="56055"/>
    <lineage>
        <taxon>Bacteria</taxon>
        <taxon>Bacillati</taxon>
        <taxon>Actinomycetota</taxon>
        <taxon>Actinomycetes</taxon>
        <taxon>Micrococcales</taxon>
        <taxon>Bogoriellaceae</taxon>
        <taxon>Bogoriella</taxon>
    </lineage>
</organism>
<dbReference type="InterPro" id="IPR051601">
    <property type="entry name" value="Serine_prot/Carboxylest_S33"/>
</dbReference>
<dbReference type="InterPro" id="IPR029058">
    <property type="entry name" value="AB_hydrolase_fold"/>
</dbReference>
<evidence type="ECO:0000313" key="6">
    <source>
        <dbReference type="EMBL" id="ROR73222.1"/>
    </source>
</evidence>
<gene>
    <name evidence="6" type="ORF">EDD31_1594</name>
</gene>
<feature type="domain" description="Peptidase S33 tripeptidyl aminopeptidase-like C-terminal" evidence="5">
    <location>
        <begin position="378"/>
        <end position="479"/>
    </location>
</feature>
<feature type="region of interest" description="Disordered" evidence="4">
    <location>
        <begin position="1"/>
        <end position="20"/>
    </location>
</feature>
<keyword evidence="7" id="KW-1185">Reference proteome</keyword>
<evidence type="ECO:0000256" key="3">
    <source>
        <dbReference type="ARBA" id="ARBA00022801"/>
    </source>
</evidence>
<protein>
    <submittedName>
        <fullName evidence="6">Alpha/beta hydrolase family protein</fullName>
    </submittedName>
</protein>
<dbReference type="EMBL" id="RKHK01000001">
    <property type="protein sequence ID" value="ROR73222.1"/>
    <property type="molecule type" value="Genomic_DNA"/>
</dbReference>
<sequence>MQEGSDPGAGPGEREPEEADGPLADFYAQELEWVECGTMECTTFEVPADYDDPGGARLEIAAARLLADGESPLVVNPGGPGGSGIEMAEAAADMFTEDLIEAYDIIGVDPRGVGQSSAIDCVDDADLDQLRAAGYQEGPEGETAAAEDIELIVQGCQERSVDLLPYVDTISAARDMEVLRVLLEVPELDYLGYSYGTYLGAHYAELFPERVGRFVLDGGMDPSLERHEVAHDQALGFESAMTAYIEDCLAWTECPLAGDLDTAFEQIRALLDEAEAAPLPTGDGDRVLTRELAYSGIIGPLYNQGDWPVLTESLELALNGDGSYLLFVADLFAGREEDGSYRDNQTEANWAINCLDRPVTGDPGDWDQRAEAMIDAAPTFGPALAYGEELCAQWPADSEGTQGEITAAGAAPILVVGTTGDPATPYHWSESLAQQLESGVLLTYDGEGHGAYGRSNSCVNERVDDFLIRGEIPEDGLVC</sequence>
<comment type="similarity">
    <text evidence="1">Belongs to the peptidase S33 family.</text>
</comment>
<evidence type="ECO:0000256" key="1">
    <source>
        <dbReference type="ARBA" id="ARBA00010088"/>
    </source>
</evidence>
<dbReference type="GO" id="GO:0016787">
    <property type="term" value="F:hydrolase activity"/>
    <property type="evidence" value="ECO:0007669"/>
    <property type="project" value="UniProtKB-KW"/>
</dbReference>